<organism evidence="1">
    <name type="scientific">Desulfofervidus auxilii</name>
    <dbReference type="NCBI Taxonomy" id="1621989"/>
    <lineage>
        <taxon>Bacteria</taxon>
        <taxon>Pseudomonadati</taxon>
        <taxon>Thermodesulfobacteriota</taxon>
        <taxon>Candidatus Desulfofervidia</taxon>
        <taxon>Candidatus Desulfofervidales</taxon>
        <taxon>Candidatus Desulfofervidaceae</taxon>
        <taxon>Candidatus Desulfofervidus</taxon>
    </lineage>
</organism>
<dbReference type="InterPro" id="IPR019734">
    <property type="entry name" value="TPR_rpt"/>
</dbReference>
<accession>A0A7C0U1S1</accession>
<comment type="caution">
    <text evidence="1">The sequence shown here is derived from an EMBL/GenBank/DDBJ whole genome shotgun (WGS) entry which is preliminary data.</text>
</comment>
<dbReference type="SUPFAM" id="SSF48452">
    <property type="entry name" value="TPR-like"/>
    <property type="match status" value="1"/>
</dbReference>
<dbReference type="Proteomes" id="UP000886289">
    <property type="component" value="Unassembled WGS sequence"/>
</dbReference>
<feature type="non-terminal residue" evidence="1">
    <location>
        <position position="334"/>
    </location>
</feature>
<dbReference type="InterPro" id="IPR011990">
    <property type="entry name" value="TPR-like_helical_dom_sf"/>
</dbReference>
<dbReference type="Gene3D" id="1.25.40.10">
    <property type="entry name" value="Tetratricopeptide repeat domain"/>
    <property type="match status" value="1"/>
</dbReference>
<protein>
    <submittedName>
        <fullName evidence="1">Uncharacterized protein</fullName>
    </submittedName>
</protein>
<proteinExistence type="predicted"/>
<name>A0A7C0U1S1_DESA2</name>
<dbReference type="SMART" id="SM00028">
    <property type="entry name" value="TPR"/>
    <property type="match status" value="4"/>
</dbReference>
<evidence type="ECO:0000313" key="1">
    <source>
        <dbReference type="EMBL" id="HDD43493.1"/>
    </source>
</evidence>
<dbReference type="EMBL" id="DRBS01000055">
    <property type="protein sequence ID" value="HDD43493.1"/>
    <property type="molecule type" value="Genomic_DNA"/>
</dbReference>
<dbReference type="AlphaFoldDB" id="A0A7C0U1S1"/>
<gene>
    <name evidence="1" type="ORF">ENG63_01335</name>
</gene>
<sequence length="334" mass="38220">MLILTITINILFACRPRSFSLKTGISSTIHHIEVGMVLLEKNKLKKAEKEFLLALESNPKLVKAYIGLALIAAKQGKEKKAWEKLEKAETFVKNNEEKAEVLIGKIRLIYLLFTKKSLSIAEEAFKQIMQLKPAHPLATYYMACLYEKAFLFDKAKILFERVLKTENPFVLQAYNEIEKIKKIEKAQPKSNIGREIGLKDTLTKADIAALLVHELHLPQILEVTSKSQIIVRDIGKERFVKEIEAIVPLKIKELSATIDGYFSPQQKITRASFCEILQDILIRLTGNKYLSFRFKKVRSPYKDLKPKASYYNACILALVKGFITPYDRPNRLFG</sequence>
<reference evidence="1" key="1">
    <citation type="journal article" date="2020" name="mSystems">
        <title>Genome- and Community-Level Interaction Insights into Carbon Utilization and Element Cycling Functions of Hydrothermarchaeota in Hydrothermal Sediment.</title>
        <authorList>
            <person name="Zhou Z."/>
            <person name="Liu Y."/>
            <person name="Xu W."/>
            <person name="Pan J."/>
            <person name="Luo Z.H."/>
            <person name="Li M."/>
        </authorList>
    </citation>
    <scope>NUCLEOTIDE SEQUENCE [LARGE SCALE GENOMIC DNA]</scope>
    <source>
        <strain evidence="1">HyVt-233</strain>
    </source>
</reference>